<evidence type="ECO:0000256" key="1">
    <source>
        <dbReference type="ARBA" id="ARBA00010537"/>
    </source>
</evidence>
<reference evidence="5 6" key="1">
    <citation type="submission" date="2019-05" db="EMBL/GenBank/DDBJ databases">
        <title>Mikania micrantha, genome provides insights into the molecular mechanism of rapid growth.</title>
        <authorList>
            <person name="Liu B."/>
        </authorList>
    </citation>
    <scope>NUCLEOTIDE SEQUENCE [LARGE SCALE GENOMIC DNA]</scope>
    <source>
        <strain evidence="5">NLD-2019</strain>
        <tissue evidence="5">Leaf</tissue>
    </source>
</reference>
<protein>
    <recommendedName>
        <fullName evidence="4">Large ribosomal subunit protein uL11 N-terminal domain-containing protein</fullName>
    </recommendedName>
</protein>
<comment type="similarity">
    <text evidence="1">Belongs to the universal ribosomal protein uL11 family.</text>
</comment>
<proteinExistence type="inferred from homology"/>
<dbReference type="Pfam" id="PF03946">
    <property type="entry name" value="Ribosomal_L11_N"/>
    <property type="match status" value="1"/>
</dbReference>
<gene>
    <name evidence="5" type="ORF">E3N88_38859</name>
</gene>
<keyword evidence="6" id="KW-1185">Reference proteome</keyword>
<dbReference type="PANTHER" id="PTHR11661">
    <property type="entry name" value="60S RIBOSOMAL PROTEIN L12"/>
    <property type="match status" value="1"/>
</dbReference>
<sequence length="159" mass="17735">MASVARSCKDVDARSFAARLHHVPGLVEVEVSNMGEVLQELKQTILDQDEANYSYPYFIIIKLALEAGKAPPAPQVGPALGSKGVNIMNICRDYNARTADKAGYIISTEITAPYKDKHRCYFDFQCKTGYLPMKEEVDYRVYFIVMATFSCMFLGSTQG</sequence>
<dbReference type="AlphaFoldDB" id="A0A5N6LXP9"/>
<dbReference type="EMBL" id="SZYD01000018">
    <property type="protein sequence ID" value="KAD2805482.1"/>
    <property type="molecule type" value="Genomic_DNA"/>
</dbReference>
<evidence type="ECO:0000313" key="5">
    <source>
        <dbReference type="EMBL" id="KAD2805482.1"/>
    </source>
</evidence>
<dbReference type="SUPFAM" id="SSF54747">
    <property type="entry name" value="Ribosomal L11/L12e N-terminal domain"/>
    <property type="match status" value="1"/>
</dbReference>
<evidence type="ECO:0000259" key="4">
    <source>
        <dbReference type="Pfam" id="PF03946"/>
    </source>
</evidence>
<organism evidence="5 6">
    <name type="scientific">Mikania micrantha</name>
    <name type="common">bitter vine</name>
    <dbReference type="NCBI Taxonomy" id="192012"/>
    <lineage>
        <taxon>Eukaryota</taxon>
        <taxon>Viridiplantae</taxon>
        <taxon>Streptophyta</taxon>
        <taxon>Embryophyta</taxon>
        <taxon>Tracheophyta</taxon>
        <taxon>Spermatophyta</taxon>
        <taxon>Magnoliopsida</taxon>
        <taxon>eudicotyledons</taxon>
        <taxon>Gunneridae</taxon>
        <taxon>Pentapetalae</taxon>
        <taxon>asterids</taxon>
        <taxon>campanulids</taxon>
        <taxon>Asterales</taxon>
        <taxon>Asteraceae</taxon>
        <taxon>Asteroideae</taxon>
        <taxon>Heliantheae alliance</taxon>
        <taxon>Eupatorieae</taxon>
        <taxon>Mikania</taxon>
    </lineage>
</organism>
<keyword evidence="2" id="KW-0689">Ribosomal protein</keyword>
<dbReference type="GO" id="GO:0006412">
    <property type="term" value="P:translation"/>
    <property type="evidence" value="ECO:0007669"/>
    <property type="project" value="InterPro"/>
</dbReference>
<comment type="caution">
    <text evidence="5">The sequence shown here is derived from an EMBL/GenBank/DDBJ whole genome shotgun (WGS) entry which is preliminary data.</text>
</comment>
<dbReference type="OrthoDB" id="1091498at2759"/>
<dbReference type="Gene3D" id="3.30.1550.10">
    <property type="entry name" value="Ribosomal protein L11/L12, N-terminal domain"/>
    <property type="match status" value="1"/>
</dbReference>
<evidence type="ECO:0000313" key="6">
    <source>
        <dbReference type="Proteomes" id="UP000326396"/>
    </source>
</evidence>
<dbReference type="PANTHER" id="PTHR11661:SF1">
    <property type="entry name" value="LARGE RIBOSOMAL SUBUNIT PROTEIN UL11M"/>
    <property type="match status" value="1"/>
</dbReference>
<feature type="domain" description="Large ribosomal subunit protein uL11 N-terminal" evidence="4">
    <location>
        <begin position="61"/>
        <end position="117"/>
    </location>
</feature>
<dbReference type="Proteomes" id="UP000326396">
    <property type="component" value="Linkage Group LG8"/>
</dbReference>
<evidence type="ECO:0000256" key="2">
    <source>
        <dbReference type="ARBA" id="ARBA00022980"/>
    </source>
</evidence>
<name>A0A5N6LXP9_9ASTR</name>
<dbReference type="InterPro" id="IPR000911">
    <property type="entry name" value="Ribosomal_uL11"/>
</dbReference>
<dbReference type="SMART" id="SM00649">
    <property type="entry name" value="RL11"/>
    <property type="match status" value="1"/>
</dbReference>
<accession>A0A5N6LXP9</accession>
<evidence type="ECO:0000256" key="3">
    <source>
        <dbReference type="ARBA" id="ARBA00023274"/>
    </source>
</evidence>
<keyword evidence="3" id="KW-0687">Ribonucleoprotein</keyword>
<dbReference type="InterPro" id="IPR036796">
    <property type="entry name" value="Ribosomal_uL11_N_sf"/>
</dbReference>
<dbReference type="InterPro" id="IPR020784">
    <property type="entry name" value="Ribosomal_uL11_N"/>
</dbReference>
<dbReference type="GO" id="GO:0070180">
    <property type="term" value="F:large ribosomal subunit rRNA binding"/>
    <property type="evidence" value="ECO:0007669"/>
    <property type="project" value="TreeGrafter"/>
</dbReference>
<dbReference type="GO" id="GO:0003735">
    <property type="term" value="F:structural constituent of ribosome"/>
    <property type="evidence" value="ECO:0007669"/>
    <property type="project" value="InterPro"/>
</dbReference>
<dbReference type="GO" id="GO:0022625">
    <property type="term" value="C:cytosolic large ribosomal subunit"/>
    <property type="evidence" value="ECO:0007669"/>
    <property type="project" value="TreeGrafter"/>
</dbReference>